<keyword evidence="3" id="KW-1185">Reference proteome</keyword>
<reference evidence="3" key="1">
    <citation type="journal article" date="2024" name="IScience">
        <title>Strigolactones Initiate the Formation of Haustorium-like Structures in Castilleja.</title>
        <authorList>
            <person name="Buerger M."/>
            <person name="Peterson D."/>
            <person name="Chory J."/>
        </authorList>
    </citation>
    <scope>NUCLEOTIDE SEQUENCE [LARGE SCALE GENOMIC DNA]</scope>
</reference>
<comment type="caution">
    <text evidence="2">The sequence shown here is derived from an EMBL/GenBank/DDBJ whole genome shotgun (WGS) entry which is preliminary data.</text>
</comment>
<organism evidence="2 3">
    <name type="scientific">Castilleja foliolosa</name>
    <dbReference type="NCBI Taxonomy" id="1961234"/>
    <lineage>
        <taxon>Eukaryota</taxon>
        <taxon>Viridiplantae</taxon>
        <taxon>Streptophyta</taxon>
        <taxon>Embryophyta</taxon>
        <taxon>Tracheophyta</taxon>
        <taxon>Spermatophyta</taxon>
        <taxon>Magnoliopsida</taxon>
        <taxon>eudicotyledons</taxon>
        <taxon>Gunneridae</taxon>
        <taxon>Pentapetalae</taxon>
        <taxon>asterids</taxon>
        <taxon>lamiids</taxon>
        <taxon>Lamiales</taxon>
        <taxon>Orobanchaceae</taxon>
        <taxon>Pedicularideae</taxon>
        <taxon>Castillejinae</taxon>
        <taxon>Castilleja</taxon>
    </lineage>
</organism>
<dbReference type="AlphaFoldDB" id="A0ABD3B7W8"/>
<evidence type="ECO:0000313" key="3">
    <source>
        <dbReference type="Proteomes" id="UP001632038"/>
    </source>
</evidence>
<proteinExistence type="predicted"/>
<evidence type="ECO:0000313" key="2">
    <source>
        <dbReference type="EMBL" id="KAL3613379.1"/>
    </source>
</evidence>
<sequence length="301" mass="32017">MAEDDAKKAQPNGILVVKDASDSEDGKKEELTVCTILNRLIAAIFFSDPDSKVPLLQRIKSSLSVNVPLLRKASRNTGRHVLIWTRGGGPFRPIFVVSVGTIALLALTGLLVFMLFFAAATINAVIISLLVSLAAAGGFLAIFFSCVAAIYVGALTIAVFAISTATISAITAVLIAAGGFSLLASMPAATPEPPPAPDLIDKESKDEWFRLKPIQLAVRSQKTYVNNTPDPVISLMDARHVLMITASPNDMGWIGFFCTLWLGARKIIGLAKHSVSMTGSAVSAYSTAWQARNLDASKKSN</sequence>
<feature type="transmembrane region" description="Helical" evidence="1">
    <location>
        <begin position="125"/>
        <end position="152"/>
    </location>
</feature>
<evidence type="ECO:0000256" key="1">
    <source>
        <dbReference type="SAM" id="Phobius"/>
    </source>
</evidence>
<keyword evidence="1" id="KW-0472">Membrane</keyword>
<dbReference type="PANTHER" id="PTHR35508">
    <property type="entry name" value="VOLTAGE-DEPENDENT L-TYPE CALCIUM CHANNEL SUBUNIT"/>
    <property type="match status" value="1"/>
</dbReference>
<gene>
    <name evidence="2" type="ORF">CASFOL_042792</name>
</gene>
<dbReference type="Proteomes" id="UP001632038">
    <property type="component" value="Unassembled WGS sequence"/>
</dbReference>
<dbReference type="PANTHER" id="PTHR35508:SF1">
    <property type="entry name" value="VOLTAGE-DEPENDENT L-TYPE CALCIUM CHANNEL SUBUNIT"/>
    <property type="match status" value="1"/>
</dbReference>
<keyword evidence="1" id="KW-0812">Transmembrane</keyword>
<feature type="transmembrane region" description="Helical" evidence="1">
    <location>
        <begin position="159"/>
        <end position="184"/>
    </location>
</feature>
<evidence type="ECO:0008006" key="4">
    <source>
        <dbReference type="Google" id="ProtNLM"/>
    </source>
</evidence>
<feature type="transmembrane region" description="Helical" evidence="1">
    <location>
        <begin position="94"/>
        <end position="119"/>
    </location>
</feature>
<accession>A0ABD3B7W8</accession>
<protein>
    <recommendedName>
        <fullName evidence="4">Transmembrane protein</fullName>
    </recommendedName>
</protein>
<dbReference type="EMBL" id="JAVIJP010000132">
    <property type="protein sequence ID" value="KAL3613379.1"/>
    <property type="molecule type" value="Genomic_DNA"/>
</dbReference>
<name>A0ABD3B7W8_9LAMI</name>
<keyword evidence="1" id="KW-1133">Transmembrane helix</keyword>